<dbReference type="RefSeq" id="WP_151935415.1">
    <property type="nucleotide sequence ID" value="NZ_JAASHA010000001.1"/>
</dbReference>
<comment type="caution">
    <text evidence="1">The sequence shown here is derived from an EMBL/GenBank/DDBJ whole genome shotgun (WGS) entry which is preliminary data.</text>
</comment>
<proteinExistence type="predicted"/>
<dbReference type="AlphaFoldDB" id="A0A7J5PPZ8"/>
<reference evidence="1 2" key="1">
    <citation type="journal article" date="2019" name="Nat. Med.">
        <title>A library of human gut bacterial isolates paired with longitudinal multiomics data enables mechanistic microbiome research.</title>
        <authorList>
            <person name="Poyet M."/>
            <person name="Groussin M."/>
            <person name="Gibbons S.M."/>
            <person name="Avila-Pacheco J."/>
            <person name="Jiang X."/>
            <person name="Kearney S.M."/>
            <person name="Perrotta A.R."/>
            <person name="Berdy B."/>
            <person name="Zhao S."/>
            <person name="Lieberman T.D."/>
            <person name="Swanson P.K."/>
            <person name="Smith M."/>
            <person name="Roesemann S."/>
            <person name="Alexander J.E."/>
            <person name="Rich S.A."/>
            <person name="Livny J."/>
            <person name="Vlamakis H."/>
            <person name="Clish C."/>
            <person name="Bullock K."/>
            <person name="Deik A."/>
            <person name="Scott J."/>
            <person name="Pierce K.A."/>
            <person name="Xavier R.J."/>
            <person name="Alm E.J."/>
        </authorList>
    </citation>
    <scope>NUCLEOTIDE SEQUENCE [LARGE SCALE GENOMIC DNA]</scope>
    <source>
        <strain evidence="1 2">BIOML-A58</strain>
    </source>
</reference>
<evidence type="ECO:0000313" key="1">
    <source>
        <dbReference type="EMBL" id="KAB6142827.1"/>
    </source>
</evidence>
<accession>A0A7J5PPZ8</accession>
<sequence>MHRIDWEDSKKKGEAYAYLAKMFDVKKPAVSLAMSFKRNSLKAAQMRDVAVRELGGKLLSDTSVEIKPTKVLDSHGNVTGVITNK</sequence>
<dbReference type="Proteomes" id="UP000434604">
    <property type="component" value="Unassembled WGS sequence"/>
</dbReference>
<organism evidence="1 2">
    <name type="scientific">Bacteroides xylanisolvens</name>
    <dbReference type="NCBI Taxonomy" id="371601"/>
    <lineage>
        <taxon>Bacteria</taxon>
        <taxon>Pseudomonadati</taxon>
        <taxon>Bacteroidota</taxon>
        <taxon>Bacteroidia</taxon>
        <taxon>Bacteroidales</taxon>
        <taxon>Bacteroidaceae</taxon>
        <taxon>Bacteroides</taxon>
    </lineage>
</organism>
<protein>
    <submittedName>
        <fullName evidence="1">Uncharacterized protein</fullName>
    </submittedName>
</protein>
<evidence type="ECO:0000313" key="2">
    <source>
        <dbReference type="Proteomes" id="UP000434604"/>
    </source>
</evidence>
<dbReference type="EMBL" id="WDED01000042">
    <property type="protein sequence ID" value="KAB6142827.1"/>
    <property type="molecule type" value="Genomic_DNA"/>
</dbReference>
<name>A0A7J5PPZ8_9BACE</name>
<gene>
    <name evidence="1" type="ORF">GA398_21215</name>
</gene>